<evidence type="ECO:0000313" key="1">
    <source>
        <dbReference type="EMBL" id="APW36514.1"/>
    </source>
</evidence>
<protein>
    <submittedName>
        <fullName evidence="1">Polyhydroxyalkanoic acid synthase</fullName>
    </submittedName>
</protein>
<dbReference type="STRING" id="1842727.RD110_04245"/>
<dbReference type="KEGG" id="rhy:RD110_04245"/>
<dbReference type="RefSeq" id="WP_076197009.1">
    <property type="nucleotide sequence ID" value="NZ_CP019236.1"/>
</dbReference>
<name>A0A1P8JRX1_9BURK</name>
<dbReference type="Pfam" id="PF09650">
    <property type="entry name" value="PHA_gran_rgn"/>
    <property type="match status" value="1"/>
</dbReference>
<evidence type="ECO:0000313" key="2">
    <source>
        <dbReference type="Proteomes" id="UP000186609"/>
    </source>
</evidence>
<dbReference type="NCBIfam" id="TIGR02610">
    <property type="entry name" value="PHA_gran_rgn"/>
    <property type="match status" value="1"/>
</dbReference>
<dbReference type="Proteomes" id="UP000186609">
    <property type="component" value="Chromosome"/>
</dbReference>
<dbReference type="InterPro" id="IPR013433">
    <property type="entry name" value="PHA_gran_rgn"/>
</dbReference>
<gene>
    <name evidence="1" type="ORF">RD110_04245</name>
</gene>
<sequence>MPDIHIQRDHGLGLPAARALATEWAAQAERKFDMECRYEPCEEGEAGGADELSFKRAGVSGTLSVTGESFVLDAKLGFLLGSFKDRIEAEIAKNLDALLAEKPA</sequence>
<dbReference type="OrthoDB" id="287584at2"/>
<organism evidence="1 2">
    <name type="scientific">Rhodoferax koreensis</name>
    <dbReference type="NCBI Taxonomy" id="1842727"/>
    <lineage>
        <taxon>Bacteria</taxon>
        <taxon>Pseudomonadati</taxon>
        <taxon>Pseudomonadota</taxon>
        <taxon>Betaproteobacteria</taxon>
        <taxon>Burkholderiales</taxon>
        <taxon>Comamonadaceae</taxon>
        <taxon>Rhodoferax</taxon>
    </lineage>
</organism>
<reference evidence="1 2" key="1">
    <citation type="submission" date="2017-01" db="EMBL/GenBank/DDBJ databases">
        <authorList>
            <person name="Mah S.A."/>
            <person name="Swanson W.J."/>
            <person name="Moy G.W."/>
            <person name="Vacquier V.D."/>
        </authorList>
    </citation>
    <scope>NUCLEOTIDE SEQUENCE [LARGE SCALE GENOMIC DNA]</scope>
    <source>
        <strain evidence="1 2">DCY110</strain>
    </source>
</reference>
<accession>A0A1P8JRX1</accession>
<keyword evidence="2" id="KW-1185">Reference proteome</keyword>
<proteinExistence type="predicted"/>
<dbReference type="EMBL" id="CP019236">
    <property type="protein sequence ID" value="APW36514.1"/>
    <property type="molecule type" value="Genomic_DNA"/>
</dbReference>
<dbReference type="AlphaFoldDB" id="A0A1P8JRX1"/>